<evidence type="ECO:0000259" key="1">
    <source>
        <dbReference type="PROSITE" id="PS51322"/>
    </source>
</evidence>
<dbReference type="GO" id="GO:0015031">
    <property type="term" value="P:protein transport"/>
    <property type="evidence" value="ECO:0007669"/>
    <property type="project" value="InterPro"/>
</dbReference>
<keyword evidence="3" id="KW-1185">Reference proteome</keyword>
<name>A0A9J6GZD0_HAELO</name>
<dbReference type="VEuPathDB" id="VectorBase:HLOH_050195"/>
<dbReference type="EMBL" id="JABSTR010000010">
    <property type="protein sequence ID" value="KAH9379780.1"/>
    <property type="molecule type" value="Genomic_DNA"/>
</dbReference>
<evidence type="ECO:0000313" key="3">
    <source>
        <dbReference type="Proteomes" id="UP000821853"/>
    </source>
</evidence>
<dbReference type="Gene3D" id="3.10.110.10">
    <property type="entry name" value="Ubiquitin Conjugating Enzyme"/>
    <property type="match status" value="1"/>
</dbReference>
<accession>A0A9J6GZD0</accession>
<dbReference type="SUPFAM" id="SSF54495">
    <property type="entry name" value="UBC-like"/>
    <property type="match status" value="1"/>
</dbReference>
<sequence>MVAHWVINSCHPGAVSVFNDGMKKELFCLDGTIPVNYKGSTYNIPVCIWLLDTHPYNSPMCYVKPTAYMQIKVSRHVDQTGRIFLPYLHDWNPGSSDLLGLIQVMVVVFGETPPVFSKPQDGSPASGYPAARPPAGLCPRTSSCSCSPCLWSVVPLFQDSIAHFHVYMFHVVISAEGGPKVKLSRGLPPVK</sequence>
<dbReference type="InterPro" id="IPR052070">
    <property type="entry name" value="ESCRT-I_UEV_domain"/>
</dbReference>
<dbReference type="PROSITE" id="PS51322">
    <property type="entry name" value="UEV"/>
    <property type="match status" value="1"/>
</dbReference>
<dbReference type="GO" id="GO:0043130">
    <property type="term" value="F:ubiquitin binding"/>
    <property type="evidence" value="ECO:0007669"/>
    <property type="project" value="TreeGrafter"/>
</dbReference>
<proteinExistence type="predicted"/>
<dbReference type="GO" id="GO:0008333">
    <property type="term" value="P:endosome to lysosome transport"/>
    <property type="evidence" value="ECO:0007669"/>
    <property type="project" value="TreeGrafter"/>
</dbReference>
<dbReference type="AlphaFoldDB" id="A0A9J6GZD0"/>
<dbReference type="CDD" id="cd11685">
    <property type="entry name" value="UEV_TSG101-like"/>
    <property type="match status" value="1"/>
</dbReference>
<gene>
    <name evidence="2" type="ORF">HPB48_022229</name>
</gene>
<dbReference type="InterPro" id="IPR008883">
    <property type="entry name" value="UEV_N"/>
</dbReference>
<dbReference type="OrthoDB" id="306304at2759"/>
<protein>
    <recommendedName>
        <fullName evidence="1">UEV domain-containing protein</fullName>
    </recommendedName>
</protein>
<evidence type="ECO:0000313" key="2">
    <source>
        <dbReference type="EMBL" id="KAH9379780.1"/>
    </source>
</evidence>
<dbReference type="PANTHER" id="PTHR23306:SF3">
    <property type="entry name" value="TUMOR SUPPRESSOR PROTEIN 101"/>
    <property type="match status" value="1"/>
</dbReference>
<dbReference type="Pfam" id="PF05743">
    <property type="entry name" value="UEV"/>
    <property type="match status" value="1"/>
</dbReference>
<comment type="caution">
    <text evidence="2">The sequence shown here is derived from an EMBL/GenBank/DDBJ whole genome shotgun (WGS) entry which is preliminary data.</text>
</comment>
<organism evidence="2 3">
    <name type="scientific">Haemaphysalis longicornis</name>
    <name type="common">Bush tick</name>
    <dbReference type="NCBI Taxonomy" id="44386"/>
    <lineage>
        <taxon>Eukaryota</taxon>
        <taxon>Metazoa</taxon>
        <taxon>Ecdysozoa</taxon>
        <taxon>Arthropoda</taxon>
        <taxon>Chelicerata</taxon>
        <taxon>Arachnida</taxon>
        <taxon>Acari</taxon>
        <taxon>Parasitiformes</taxon>
        <taxon>Ixodida</taxon>
        <taxon>Ixodoidea</taxon>
        <taxon>Ixodidae</taxon>
        <taxon>Haemaphysalinae</taxon>
        <taxon>Haemaphysalis</taxon>
    </lineage>
</organism>
<feature type="domain" description="UEV" evidence="1">
    <location>
        <begin position="1"/>
        <end position="119"/>
    </location>
</feature>
<dbReference type="InterPro" id="IPR016135">
    <property type="entry name" value="UBQ-conjugating_enzyme/RWD"/>
</dbReference>
<dbReference type="GO" id="GO:0000813">
    <property type="term" value="C:ESCRT I complex"/>
    <property type="evidence" value="ECO:0007669"/>
    <property type="project" value="TreeGrafter"/>
</dbReference>
<dbReference type="Proteomes" id="UP000821853">
    <property type="component" value="Chromosome 8"/>
</dbReference>
<dbReference type="PANTHER" id="PTHR23306">
    <property type="entry name" value="TUMOR SUSCEPTIBILITY GENE 101 PROTEIN-RELATED"/>
    <property type="match status" value="1"/>
</dbReference>
<reference evidence="2 3" key="1">
    <citation type="journal article" date="2020" name="Cell">
        <title>Large-Scale Comparative Analyses of Tick Genomes Elucidate Their Genetic Diversity and Vector Capacities.</title>
        <authorList>
            <consortium name="Tick Genome and Microbiome Consortium (TIGMIC)"/>
            <person name="Jia N."/>
            <person name="Wang J."/>
            <person name="Shi W."/>
            <person name="Du L."/>
            <person name="Sun Y."/>
            <person name="Zhan W."/>
            <person name="Jiang J.F."/>
            <person name="Wang Q."/>
            <person name="Zhang B."/>
            <person name="Ji P."/>
            <person name="Bell-Sakyi L."/>
            <person name="Cui X.M."/>
            <person name="Yuan T.T."/>
            <person name="Jiang B.G."/>
            <person name="Yang W.F."/>
            <person name="Lam T.T."/>
            <person name="Chang Q.C."/>
            <person name="Ding S.J."/>
            <person name="Wang X.J."/>
            <person name="Zhu J.G."/>
            <person name="Ruan X.D."/>
            <person name="Zhao L."/>
            <person name="Wei J.T."/>
            <person name="Ye R.Z."/>
            <person name="Que T.C."/>
            <person name="Du C.H."/>
            <person name="Zhou Y.H."/>
            <person name="Cheng J.X."/>
            <person name="Dai P.F."/>
            <person name="Guo W.B."/>
            <person name="Han X.H."/>
            <person name="Huang E.J."/>
            <person name="Li L.F."/>
            <person name="Wei W."/>
            <person name="Gao Y.C."/>
            <person name="Liu J.Z."/>
            <person name="Shao H.Z."/>
            <person name="Wang X."/>
            <person name="Wang C.C."/>
            <person name="Yang T.C."/>
            <person name="Huo Q.B."/>
            <person name="Li W."/>
            <person name="Chen H.Y."/>
            <person name="Chen S.E."/>
            <person name="Zhou L.G."/>
            <person name="Ni X.B."/>
            <person name="Tian J.H."/>
            <person name="Sheng Y."/>
            <person name="Liu T."/>
            <person name="Pan Y.S."/>
            <person name="Xia L.Y."/>
            <person name="Li J."/>
            <person name="Zhao F."/>
            <person name="Cao W.C."/>
        </authorList>
    </citation>
    <scope>NUCLEOTIDE SEQUENCE [LARGE SCALE GENOMIC DNA]</scope>
    <source>
        <strain evidence="2">HaeL-2018</strain>
    </source>
</reference>